<feature type="domain" description="Response regulatory" evidence="15">
    <location>
        <begin position="452"/>
        <end position="567"/>
    </location>
</feature>
<dbReference type="CDD" id="cd00082">
    <property type="entry name" value="HisKA"/>
    <property type="match status" value="2"/>
</dbReference>
<dbReference type="PROSITE" id="PS50113">
    <property type="entry name" value="PAC"/>
    <property type="match status" value="2"/>
</dbReference>
<organism evidence="18 19">
    <name type="scientific">Acinetobacter johnsonii</name>
    <dbReference type="NCBI Taxonomy" id="40214"/>
    <lineage>
        <taxon>Bacteria</taxon>
        <taxon>Pseudomonadati</taxon>
        <taxon>Pseudomonadota</taxon>
        <taxon>Gammaproteobacteria</taxon>
        <taxon>Moraxellales</taxon>
        <taxon>Moraxellaceae</taxon>
        <taxon>Acinetobacter</taxon>
    </lineage>
</organism>
<keyword evidence="4" id="KW-0963">Cytoplasm</keyword>
<dbReference type="Gene3D" id="3.30.450.20">
    <property type="entry name" value="PAS domain"/>
    <property type="match status" value="2"/>
</dbReference>
<evidence type="ECO:0000313" key="19">
    <source>
        <dbReference type="Proteomes" id="UP000196240"/>
    </source>
</evidence>
<feature type="domain" description="PAS" evidence="16">
    <location>
        <begin position="611"/>
        <end position="681"/>
    </location>
</feature>
<dbReference type="Pfam" id="PF00072">
    <property type="entry name" value="Response_reg"/>
    <property type="match status" value="1"/>
</dbReference>
<evidence type="ECO:0000259" key="16">
    <source>
        <dbReference type="PROSITE" id="PS50112"/>
    </source>
</evidence>
<dbReference type="EMBL" id="FUUY01000009">
    <property type="protein sequence ID" value="SJX22983.1"/>
    <property type="molecule type" value="Genomic_DNA"/>
</dbReference>
<feature type="domain" description="Histidine kinase" evidence="14">
    <location>
        <begin position="187"/>
        <end position="405"/>
    </location>
</feature>
<keyword evidence="9 18" id="KW-0418">Kinase</keyword>
<dbReference type="PRINTS" id="PR00344">
    <property type="entry name" value="BCTRLSENSOR"/>
</dbReference>
<dbReference type="FunFam" id="3.30.450.20:FF:000155">
    <property type="entry name" value="Sensor histidine kinase TodS"/>
    <property type="match status" value="1"/>
</dbReference>
<dbReference type="Pfam" id="PF08448">
    <property type="entry name" value="PAS_4"/>
    <property type="match status" value="1"/>
</dbReference>
<evidence type="ECO:0000256" key="5">
    <source>
        <dbReference type="ARBA" id="ARBA00022553"/>
    </source>
</evidence>
<feature type="modified residue" description="4-aspartylphosphate" evidence="12">
    <location>
        <position position="500"/>
    </location>
</feature>
<name>A0A1R7QFD3_ACIJO</name>
<dbReference type="CDD" id="cd00156">
    <property type="entry name" value="REC"/>
    <property type="match status" value="1"/>
</dbReference>
<dbReference type="FunFam" id="1.10.287.130:FF:000055">
    <property type="entry name" value="Two-component sensor histidine kinase"/>
    <property type="match status" value="1"/>
</dbReference>
<evidence type="ECO:0000259" key="15">
    <source>
        <dbReference type="PROSITE" id="PS50110"/>
    </source>
</evidence>
<dbReference type="InterPro" id="IPR036097">
    <property type="entry name" value="HisK_dim/P_sf"/>
</dbReference>
<dbReference type="InterPro" id="IPR001789">
    <property type="entry name" value="Sig_transdc_resp-reg_receiver"/>
</dbReference>
<keyword evidence="10" id="KW-0067">ATP-binding</keyword>
<dbReference type="CDD" id="cd16925">
    <property type="entry name" value="HATPase_TutC-TodS-like"/>
    <property type="match status" value="1"/>
</dbReference>
<evidence type="ECO:0000256" key="3">
    <source>
        <dbReference type="ARBA" id="ARBA00012438"/>
    </source>
</evidence>
<dbReference type="FunFam" id="1.10.287.130:FF:000045">
    <property type="entry name" value="Two-component system sensor histidine kinase/response regulator"/>
    <property type="match status" value="1"/>
</dbReference>
<feature type="domain" description="PAC" evidence="17">
    <location>
        <begin position="108"/>
        <end position="162"/>
    </location>
</feature>
<evidence type="ECO:0000256" key="6">
    <source>
        <dbReference type="ARBA" id="ARBA00022679"/>
    </source>
</evidence>
<feature type="domain" description="PAS" evidence="16">
    <location>
        <begin position="32"/>
        <end position="77"/>
    </location>
</feature>
<proteinExistence type="predicted"/>
<dbReference type="GO" id="GO:0005737">
    <property type="term" value="C:cytoplasm"/>
    <property type="evidence" value="ECO:0007669"/>
    <property type="project" value="UniProtKB-SubCell"/>
</dbReference>
<keyword evidence="5 12" id="KW-0597">Phosphoprotein</keyword>
<evidence type="ECO:0000256" key="12">
    <source>
        <dbReference type="PROSITE-ProRule" id="PRU00169"/>
    </source>
</evidence>
<dbReference type="SMART" id="SM00388">
    <property type="entry name" value="HisKA"/>
    <property type="match status" value="2"/>
</dbReference>
<dbReference type="Gene3D" id="3.30.565.10">
    <property type="entry name" value="Histidine kinase-like ATPase, C-terminal domain"/>
    <property type="match status" value="2"/>
</dbReference>
<evidence type="ECO:0000259" key="17">
    <source>
        <dbReference type="PROSITE" id="PS50113"/>
    </source>
</evidence>
<dbReference type="InterPro" id="IPR013656">
    <property type="entry name" value="PAS_4"/>
</dbReference>
<dbReference type="InterPro" id="IPR005467">
    <property type="entry name" value="His_kinase_dom"/>
</dbReference>
<sequence length="978" mass="108402">MSFLDRRKPQNREKNDNYNICLKEKGSAELMQEQHARIIFDGLYEFVSLLDSHGNVLEVNQVALEGAGITLEDIRGKPFWKAHWWQISKKTVATQKRLVETASSGEFVRCDVEIFGKSGGKEVIAVDFSLLPIRNKEGEIVYLLAEGRDITDKKKAEAMLALKNQELEQSVECIRKLDKAKSDFFAKVSHELRTPLSLILGPLEAIMAAEAGRESPYWKQFEVIQRNAMTLLKQVNTLLDLEKIDAQQMGLSYRRVDLSQLTRTISSNFEGIAQQKSITFDTKLPVEMIAEVDCEKYERILLNLLSNAFKFTPDGGLIRCCLSLNRSGYALITVSDSGAGIPPALRKEIFERFYQLNQDSQQATQGTGLGLSIVKEFVELHSGTISVSDAPGGGALFQVKLPLNAPEGAYVASNTLPHRDNPQVTDLDEHLLLTPNPENGAEVLQFQSDQPRVLIVEDNSDMRGFIKDCLSSDYQVYVAADGIKALELMSSMPPDLLITDLMMPVMSGDMLVHEVRKKNELSHIPIMVLSAKSDPELRVKLLSESVQDFLLKPFSAHELRARVSNLVSMKVAGDALRGALSDQSNDIAVLTHRLIRSRQRLQQTNIALSASEARWKAVYENSAAGIVLTDPENRILNANPAFQRITGYGEKDLLELSMEQLTPPGESAQMKQRIANLLQGGGEEYNVERSYLCKNGSTIWVNSRVSLMPPRSGEPQVILQIIDDITERKQAQEALNQLQQQLVHVSRSATMGEFSAYIAHEINQPLSAIMTNANAGTRWLGKESYNISEAKEAFARITRDSDRAAEIIRMIRSFLKRQEAAIKRIDLKAMVADTNLILKAPSQSNSVNLNVLADEVLPEIWGDAVQIQQLVLNLAMNAIEAINQGDCEIRQLTLSFSGNDTGDALIISVKDSGPGISAGKVSQLFDAFYTTKTEGFGMGLAICLTITEVHNGKIWVECPSEGGACFMVSIPARKESDT</sequence>
<dbReference type="Pfam" id="PF00989">
    <property type="entry name" value="PAS"/>
    <property type="match status" value="1"/>
</dbReference>
<dbReference type="FunFam" id="3.30.565.10:FF:000037">
    <property type="entry name" value="Hybrid sensor histidine kinase/response regulator"/>
    <property type="match status" value="1"/>
</dbReference>
<dbReference type="FunFam" id="3.40.50.2300:FF:000121">
    <property type="entry name" value="Sensor histidine kinase RcsC"/>
    <property type="match status" value="1"/>
</dbReference>
<dbReference type="RefSeq" id="WP_087013813.1">
    <property type="nucleotide sequence ID" value="NZ_FUUY01000009.1"/>
</dbReference>
<dbReference type="SUPFAM" id="SSF55874">
    <property type="entry name" value="ATPase domain of HSP90 chaperone/DNA topoisomerase II/histidine kinase"/>
    <property type="match status" value="2"/>
</dbReference>
<comment type="catalytic activity">
    <reaction evidence="1">
        <text>ATP + protein L-histidine = ADP + protein N-phospho-L-histidine.</text>
        <dbReference type="EC" id="2.7.13.3"/>
    </reaction>
</comment>
<dbReference type="InterPro" id="IPR000014">
    <property type="entry name" value="PAS"/>
</dbReference>
<evidence type="ECO:0000256" key="7">
    <source>
        <dbReference type="ARBA" id="ARBA00022737"/>
    </source>
</evidence>
<dbReference type="GO" id="GO:0000155">
    <property type="term" value="F:phosphorelay sensor kinase activity"/>
    <property type="evidence" value="ECO:0007669"/>
    <property type="project" value="InterPro"/>
</dbReference>
<dbReference type="SMART" id="SM00086">
    <property type="entry name" value="PAC"/>
    <property type="match status" value="2"/>
</dbReference>
<feature type="coiled-coil region" evidence="13">
    <location>
        <begin position="721"/>
        <end position="748"/>
    </location>
</feature>
<dbReference type="InterPro" id="IPR004358">
    <property type="entry name" value="Sig_transdc_His_kin-like_C"/>
</dbReference>
<evidence type="ECO:0000313" key="18">
    <source>
        <dbReference type="EMBL" id="SJX22983.1"/>
    </source>
</evidence>
<dbReference type="Proteomes" id="UP000196240">
    <property type="component" value="Unassembled WGS sequence"/>
</dbReference>
<feature type="domain" description="Histidine kinase" evidence="14">
    <location>
        <begin position="757"/>
        <end position="974"/>
    </location>
</feature>
<dbReference type="InterPro" id="IPR035965">
    <property type="entry name" value="PAS-like_dom_sf"/>
</dbReference>
<comment type="subcellular location">
    <subcellularLocation>
        <location evidence="2">Cytoplasm</location>
    </subcellularLocation>
</comment>
<evidence type="ECO:0000259" key="14">
    <source>
        <dbReference type="PROSITE" id="PS50109"/>
    </source>
</evidence>
<dbReference type="InterPro" id="IPR003661">
    <property type="entry name" value="HisK_dim/P_dom"/>
</dbReference>
<evidence type="ECO:0000256" key="11">
    <source>
        <dbReference type="ARBA" id="ARBA00023012"/>
    </source>
</evidence>
<accession>A0A1R7QFD3</accession>
<dbReference type="SUPFAM" id="SSF55785">
    <property type="entry name" value="PYP-like sensor domain (PAS domain)"/>
    <property type="match status" value="2"/>
</dbReference>
<reference evidence="18 19" key="1">
    <citation type="submission" date="2017-02" db="EMBL/GenBank/DDBJ databases">
        <authorList>
            <person name="Peterson S.W."/>
        </authorList>
    </citation>
    <scope>NUCLEOTIDE SEQUENCE [LARGE SCALE GENOMIC DNA]</scope>
    <source>
        <strain evidence="18">C6</strain>
    </source>
</reference>
<keyword evidence="13" id="KW-0175">Coiled coil</keyword>
<evidence type="ECO:0000256" key="1">
    <source>
        <dbReference type="ARBA" id="ARBA00000085"/>
    </source>
</evidence>
<dbReference type="Pfam" id="PF00512">
    <property type="entry name" value="HisKA"/>
    <property type="match status" value="2"/>
</dbReference>
<dbReference type="PANTHER" id="PTHR43547">
    <property type="entry name" value="TWO-COMPONENT HISTIDINE KINASE"/>
    <property type="match status" value="1"/>
</dbReference>
<dbReference type="Gene3D" id="1.10.287.130">
    <property type="match status" value="2"/>
</dbReference>
<dbReference type="Pfam" id="PF02518">
    <property type="entry name" value="HATPase_c"/>
    <property type="match status" value="2"/>
</dbReference>
<dbReference type="SMART" id="SM00091">
    <property type="entry name" value="PAS"/>
    <property type="match status" value="2"/>
</dbReference>
<evidence type="ECO:0000256" key="9">
    <source>
        <dbReference type="ARBA" id="ARBA00022777"/>
    </source>
</evidence>
<dbReference type="PROSITE" id="PS50112">
    <property type="entry name" value="PAS"/>
    <property type="match status" value="2"/>
</dbReference>
<feature type="domain" description="PAC" evidence="17">
    <location>
        <begin position="685"/>
        <end position="737"/>
    </location>
</feature>
<dbReference type="PROSITE" id="PS50110">
    <property type="entry name" value="RESPONSE_REGULATORY"/>
    <property type="match status" value="1"/>
</dbReference>
<dbReference type="SUPFAM" id="SSF52172">
    <property type="entry name" value="CheY-like"/>
    <property type="match status" value="1"/>
</dbReference>
<evidence type="ECO:0000256" key="4">
    <source>
        <dbReference type="ARBA" id="ARBA00022490"/>
    </source>
</evidence>
<dbReference type="Gene3D" id="3.40.50.2300">
    <property type="match status" value="1"/>
</dbReference>
<dbReference type="CDD" id="cd00130">
    <property type="entry name" value="PAS"/>
    <property type="match status" value="2"/>
</dbReference>
<dbReference type="InterPro" id="IPR000700">
    <property type="entry name" value="PAS-assoc_C"/>
</dbReference>
<dbReference type="GO" id="GO:0005524">
    <property type="term" value="F:ATP binding"/>
    <property type="evidence" value="ECO:0007669"/>
    <property type="project" value="UniProtKB-KW"/>
</dbReference>
<keyword evidence="8" id="KW-0547">Nucleotide-binding</keyword>
<dbReference type="InterPro" id="IPR001610">
    <property type="entry name" value="PAC"/>
</dbReference>
<dbReference type="PROSITE" id="PS50109">
    <property type="entry name" value="HIS_KIN"/>
    <property type="match status" value="2"/>
</dbReference>
<keyword evidence="11" id="KW-0902">Two-component regulatory system</keyword>
<dbReference type="EC" id="2.7.13.3" evidence="3"/>
<dbReference type="InterPro" id="IPR003594">
    <property type="entry name" value="HATPase_dom"/>
</dbReference>
<dbReference type="InterPro" id="IPR036890">
    <property type="entry name" value="HATPase_C_sf"/>
</dbReference>
<protein>
    <recommendedName>
        <fullName evidence="3">histidine kinase</fullName>
        <ecNumber evidence="3">2.7.13.3</ecNumber>
    </recommendedName>
</protein>
<dbReference type="SMART" id="SM00387">
    <property type="entry name" value="HATPase_c"/>
    <property type="match status" value="2"/>
</dbReference>
<dbReference type="InterPro" id="IPR013767">
    <property type="entry name" value="PAS_fold"/>
</dbReference>
<evidence type="ECO:0000256" key="10">
    <source>
        <dbReference type="ARBA" id="ARBA00022840"/>
    </source>
</evidence>
<keyword evidence="6 18" id="KW-0808">Transferase</keyword>
<dbReference type="AlphaFoldDB" id="A0A1R7QFD3"/>
<dbReference type="GO" id="GO:0006355">
    <property type="term" value="P:regulation of DNA-templated transcription"/>
    <property type="evidence" value="ECO:0007669"/>
    <property type="project" value="InterPro"/>
</dbReference>
<dbReference type="InterPro" id="IPR011006">
    <property type="entry name" value="CheY-like_superfamily"/>
</dbReference>
<dbReference type="SUPFAM" id="SSF47384">
    <property type="entry name" value="Homodimeric domain of signal transducing histidine kinase"/>
    <property type="match status" value="2"/>
</dbReference>
<gene>
    <name evidence="18" type="primary">todS</name>
    <name evidence="18" type="ORF">ACNJC6_02636</name>
</gene>
<evidence type="ECO:0000256" key="13">
    <source>
        <dbReference type="SAM" id="Coils"/>
    </source>
</evidence>
<keyword evidence="7" id="KW-0677">Repeat</keyword>
<dbReference type="SMART" id="SM00448">
    <property type="entry name" value="REC"/>
    <property type="match status" value="1"/>
</dbReference>
<evidence type="ECO:0000256" key="2">
    <source>
        <dbReference type="ARBA" id="ARBA00004496"/>
    </source>
</evidence>
<dbReference type="NCBIfam" id="TIGR00229">
    <property type="entry name" value="sensory_box"/>
    <property type="match status" value="2"/>
</dbReference>
<dbReference type="PANTHER" id="PTHR43547:SF2">
    <property type="entry name" value="HYBRID SIGNAL TRANSDUCTION HISTIDINE KINASE C"/>
    <property type="match status" value="1"/>
</dbReference>
<evidence type="ECO:0000256" key="8">
    <source>
        <dbReference type="ARBA" id="ARBA00022741"/>
    </source>
</evidence>